<organism evidence="2">
    <name type="scientific">Arundo donax</name>
    <name type="common">Giant reed</name>
    <name type="synonym">Donax arundinaceus</name>
    <dbReference type="NCBI Taxonomy" id="35708"/>
    <lineage>
        <taxon>Eukaryota</taxon>
        <taxon>Viridiplantae</taxon>
        <taxon>Streptophyta</taxon>
        <taxon>Embryophyta</taxon>
        <taxon>Tracheophyta</taxon>
        <taxon>Spermatophyta</taxon>
        <taxon>Magnoliopsida</taxon>
        <taxon>Liliopsida</taxon>
        <taxon>Poales</taxon>
        <taxon>Poaceae</taxon>
        <taxon>PACMAD clade</taxon>
        <taxon>Arundinoideae</taxon>
        <taxon>Arundineae</taxon>
        <taxon>Arundo</taxon>
    </lineage>
</organism>
<reference evidence="2" key="1">
    <citation type="submission" date="2014-09" db="EMBL/GenBank/DDBJ databases">
        <authorList>
            <person name="Magalhaes I.L.F."/>
            <person name="Oliveira U."/>
            <person name="Santos F.R."/>
            <person name="Vidigal T.H.D.A."/>
            <person name="Brescovit A.D."/>
            <person name="Santos A.J."/>
        </authorList>
    </citation>
    <scope>NUCLEOTIDE SEQUENCE</scope>
    <source>
        <tissue evidence="2">Shoot tissue taken approximately 20 cm above the soil surface</tissue>
    </source>
</reference>
<proteinExistence type="predicted"/>
<sequence length="96" mass="10558">MTRPISGRRSPRPSTGRRSGTQVRFAWRTSMSPRGPSRSAGSREGKPTYVTMLSTATLRLVMGTRLRCTGRVMSPVRMGSSPILSSSRRFASLQIT</sequence>
<accession>A0A0A9CPP2</accession>
<protein>
    <submittedName>
        <fullName evidence="2">Uncharacterized protein</fullName>
    </submittedName>
</protein>
<name>A0A0A9CPP2_ARUDO</name>
<dbReference type="EMBL" id="GBRH01221487">
    <property type="protein sequence ID" value="JAD76408.1"/>
    <property type="molecule type" value="Transcribed_RNA"/>
</dbReference>
<feature type="compositionally biased region" description="Low complexity" evidence="1">
    <location>
        <begin position="1"/>
        <end position="21"/>
    </location>
</feature>
<feature type="region of interest" description="Disordered" evidence="1">
    <location>
        <begin position="1"/>
        <end position="48"/>
    </location>
</feature>
<evidence type="ECO:0000313" key="2">
    <source>
        <dbReference type="EMBL" id="JAD76408.1"/>
    </source>
</evidence>
<evidence type="ECO:0000256" key="1">
    <source>
        <dbReference type="SAM" id="MobiDB-lite"/>
    </source>
</evidence>
<reference evidence="2" key="2">
    <citation type="journal article" date="2015" name="Data Brief">
        <title>Shoot transcriptome of the giant reed, Arundo donax.</title>
        <authorList>
            <person name="Barrero R.A."/>
            <person name="Guerrero F.D."/>
            <person name="Moolhuijzen P."/>
            <person name="Goolsby J.A."/>
            <person name="Tidwell J."/>
            <person name="Bellgard S.E."/>
            <person name="Bellgard M.I."/>
        </authorList>
    </citation>
    <scope>NUCLEOTIDE SEQUENCE</scope>
    <source>
        <tissue evidence="2">Shoot tissue taken approximately 20 cm above the soil surface</tissue>
    </source>
</reference>
<dbReference type="AlphaFoldDB" id="A0A0A9CPP2"/>
<feature type="compositionally biased region" description="Low complexity" evidence="1">
    <location>
        <begin position="30"/>
        <end position="40"/>
    </location>
</feature>